<keyword evidence="2" id="KW-1133">Transmembrane helix</keyword>
<feature type="transmembrane region" description="Helical" evidence="2">
    <location>
        <begin position="462"/>
        <end position="487"/>
    </location>
</feature>
<reference evidence="3" key="1">
    <citation type="submission" date="2023-03" db="EMBL/GenBank/DDBJ databases">
        <title>Massive genome expansion in bonnet fungi (Mycena s.s.) driven by repeated elements and novel gene families across ecological guilds.</title>
        <authorList>
            <consortium name="Lawrence Berkeley National Laboratory"/>
            <person name="Harder C.B."/>
            <person name="Miyauchi S."/>
            <person name="Viragh M."/>
            <person name="Kuo A."/>
            <person name="Thoen E."/>
            <person name="Andreopoulos B."/>
            <person name="Lu D."/>
            <person name="Skrede I."/>
            <person name="Drula E."/>
            <person name="Henrissat B."/>
            <person name="Morin E."/>
            <person name="Kohler A."/>
            <person name="Barry K."/>
            <person name="LaButti K."/>
            <person name="Morin E."/>
            <person name="Salamov A."/>
            <person name="Lipzen A."/>
            <person name="Mereny Z."/>
            <person name="Hegedus B."/>
            <person name="Baldrian P."/>
            <person name="Stursova M."/>
            <person name="Weitz H."/>
            <person name="Taylor A."/>
            <person name="Grigoriev I.V."/>
            <person name="Nagy L.G."/>
            <person name="Martin F."/>
            <person name="Kauserud H."/>
        </authorList>
    </citation>
    <scope>NUCLEOTIDE SEQUENCE</scope>
    <source>
        <strain evidence="3">9284</strain>
    </source>
</reference>
<evidence type="ECO:0000256" key="2">
    <source>
        <dbReference type="SAM" id="Phobius"/>
    </source>
</evidence>
<feature type="transmembrane region" description="Helical" evidence="2">
    <location>
        <begin position="283"/>
        <end position="307"/>
    </location>
</feature>
<feature type="transmembrane region" description="Helical" evidence="2">
    <location>
        <begin position="257"/>
        <end position="277"/>
    </location>
</feature>
<feature type="transmembrane region" description="Helical" evidence="2">
    <location>
        <begin position="567"/>
        <end position="587"/>
    </location>
</feature>
<feature type="transmembrane region" description="Helical" evidence="2">
    <location>
        <begin position="426"/>
        <end position="442"/>
    </location>
</feature>
<dbReference type="Pfam" id="PF06772">
    <property type="entry name" value="LtrA"/>
    <property type="match status" value="1"/>
</dbReference>
<organism evidence="3 4">
    <name type="scientific">Roridomyces roridus</name>
    <dbReference type="NCBI Taxonomy" id="1738132"/>
    <lineage>
        <taxon>Eukaryota</taxon>
        <taxon>Fungi</taxon>
        <taxon>Dikarya</taxon>
        <taxon>Basidiomycota</taxon>
        <taxon>Agaricomycotina</taxon>
        <taxon>Agaricomycetes</taxon>
        <taxon>Agaricomycetidae</taxon>
        <taxon>Agaricales</taxon>
        <taxon>Marasmiineae</taxon>
        <taxon>Mycenaceae</taxon>
        <taxon>Roridomyces</taxon>
    </lineage>
</organism>
<name>A0AAD7BRP8_9AGAR</name>
<dbReference type="PANTHER" id="PTHR36840">
    <property type="entry name" value="BLL5714 PROTEIN"/>
    <property type="match status" value="1"/>
</dbReference>
<dbReference type="InterPro" id="IPR010640">
    <property type="entry name" value="Low_temperature_requirement_A"/>
</dbReference>
<gene>
    <name evidence="3" type="ORF">FB45DRAFT_794405</name>
</gene>
<keyword evidence="1" id="KW-0175">Coiled coil</keyword>
<keyword evidence="2" id="KW-0472">Membrane</keyword>
<keyword evidence="4" id="KW-1185">Reference proteome</keyword>
<feature type="transmembrane region" description="Helical" evidence="2">
    <location>
        <begin position="225"/>
        <end position="245"/>
    </location>
</feature>
<dbReference type="PANTHER" id="PTHR36840:SF1">
    <property type="entry name" value="BLL5714 PROTEIN"/>
    <property type="match status" value="1"/>
</dbReference>
<evidence type="ECO:0000313" key="3">
    <source>
        <dbReference type="EMBL" id="KAJ7628558.1"/>
    </source>
</evidence>
<feature type="transmembrane region" description="Helical" evidence="2">
    <location>
        <begin position="185"/>
        <end position="205"/>
    </location>
</feature>
<accession>A0AAD7BRP8</accession>
<keyword evidence="2" id="KW-0812">Transmembrane</keyword>
<evidence type="ECO:0000313" key="4">
    <source>
        <dbReference type="Proteomes" id="UP001221142"/>
    </source>
</evidence>
<feature type="coiled-coil region" evidence="1">
    <location>
        <begin position="9"/>
        <end position="50"/>
    </location>
</feature>
<feature type="transmembrane region" description="Helical" evidence="2">
    <location>
        <begin position="539"/>
        <end position="561"/>
    </location>
</feature>
<dbReference type="Proteomes" id="UP001221142">
    <property type="component" value="Unassembled WGS sequence"/>
</dbReference>
<dbReference type="EMBL" id="JARKIF010000010">
    <property type="protein sequence ID" value="KAJ7628558.1"/>
    <property type="molecule type" value="Genomic_DNA"/>
</dbReference>
<protein>
    <submittedName>
        <fullName evidence="3">Uncharacterized protein</fullName>
    </submittedName>
</protein>
<proteinExistence type="predicted"/>
<comment type="caution">
    <text evidence="3">The sequence shown here is derived from an EMBL/GenBank/DDBJ whole genome shotgun (WGS) entry which is preliminary data.</text>
</comment>
<feature type="transmembrane region" description="Helical" evidence="2">
    <location>
        <begin position="395"/>
        <end position="414"/>
    </location>
</feature>
<sequence length="604" mass="67829">MPSDSADDSHNLRRRIADLEEDLRRTQAAKEEVEIELSKAEYKHNSARNLAAYGRSDDIIFVPPGQHDGYIQKHSKGHGFEAKVFRFMVRYNVDQYLQRPRLHQWLNRGHLYREAGEQQPSRFELFFDLLFVGMVHQISEAAAELPTGLGFARYVLTFAPAFSIWVDVRDMANQFSNDDVTQRAYILWIMMLLVGYANNASAIRFGEDGADGLEEIITKESFTSMRWTLGFLALAKLSRVLLYAIYATFLPLSRKPLLVNSIPALVLAIIFFAAIFTSLHTTIALAALGILLDHGLRVVGVLLFKLFEGLGKKMEKRRLKQLPRLNSTAPSEAPSAPEEAEKTLVLAQARTANSSTTAVSEPSLPLENFKLCRQVASREDYRIPAINIEHLVERLGAFVTIMLGEIVVSVFFVATSPAGLGRESGRALLSLMLAFNYNWMYFDSPACRHFMHAIRRHWFTGFVWTTLHLPLCMSLLLASSAINRLVISESIGEEPGLRWYFGAGLGVSLWIMATLGVLHRNLDEEAELNPHKRKIKRLIGRRFALGTRYLAGVAMVLIPLVDDLSSLALLSIYVGITAFLIILETFASIERRDQEKNGLLGNGT</sequence>
<feature type="transmembrane region" description="Helical" evidence="2">
    <location>
        <begin position="499"/>
        <end position="518"/>
    </location>
</feature>
<dbReference type="AlphaFoldDB" id="A0AAD7BRP8"/>
<evidence type="ECO:0000256" key="1">
    <source>
        <dbReference type="SAM" id="Coils"/>
    </source>
</evidence>